<dbReference type="PROSITE" id="PS50093">
    <property type="entry name" value="PKD"/>
    <property type="match status" value="1"/>
</dbReference>
<comment type="caution">
    <text evidence="2">The sequence shown here is derived from an EMBL/GenBank/DDBJ whole genome shotgun (WGS) entry which is preliminary data.</text>
</comment>
<dbReference type="Gene3D" id="2.60.40.10">
    <property type="entry name" value="Immunoglobulins"/>
    <property type="match status" value="1"/>
</dbReference>
<proteinExistence type="predicted"/>
<gene>
    <name evidence="2" type="ORF">F5984_00760</name>
</gene>
<dbReference type="Proteomes" id="UP000488299">
    <property type="component" value="Unassembled WGS sequence"/>
</dbReference>
<evidence type="ECO:0000313" key="2">
    <source>
        <dbReference type="EMBL" id="KAB7733269.1"/>
    </source>
</evidence>
<dbReference type="SUPFAM" id="SSF49299">
    <property type="entry name" value="PKD domain"/>
    <property type="match status" value="1"/>
</dbReference>
<sequence>MCLFAACEPYDLRRFDFPKCQAPEAGIRFKQDLLEVEFSLTNPRGDIGSVGWDLGDGRTRVGNPVYHRYAKPGTYTISIVIANSCNDVFRTSRTITIQ</sequence>
<evidence type="ECO:0000313" key="3">
    <source>
        <dbReference type="Proteomes" id="UP000488299"/>
    </source>
</evidence>
<keyword evidence="3" id="KW-1185">Reference proteome</keyword>
<feature type="domain" description="PKD" evidence="1">
    <location>
        <begin position="52"/>
        <end position="98"/>
    </location>
</feature>
<name>A0A7J5U5Z7_9BACT</name>
<organism evidence="2 3">
    <name type="scientific">Rudanella paleaurantiibacter</name>
    <dbReference type="NCBI Taxonomy" id="2614655"/>
    <lineage>
        <taxon>Bacteria</taxon>
        <taxon>Pseudomonadati</taxon>
        <taxon>Bacteroidota</taxon>
        <taxon>Cytophagia</taxon>
        <taxon>Cytophagales</taxon>
        <taxon>Cytophagaceae</taxon>
        <taxon>Rudanella</taxon>
    </lineage>
</organism>
<protein>
    <submittedName>
        <fullName evidence="2">PKD domain-containing protein</fullName>
    </submittedName>
</protein>
<dbReference type="EMBL" id="WELI01000001">
    <property type="protein sequence ID" value="KAB7733269.1"/>
    <property type="molecule type" value="Genomic_DNA"/>
</dbReference>
<dbReference type="InterPro" id="IPR013783">
    <property type="entry name" value="Ig-like_fold"/>
</dbReference>
<dbReference type="InterPro" id="IPR000601">
    <property type="entry name" value="PKD_dom"/>
</dbReference>
<dbReference type="InterPro" id="IPR035986">
    <property type="entry name" value="PKD_dom_sf"/>
</dbReference>
<dbReference type="Pfam" id="PF18911">
    <property type="entry name" value="PKD_4"/>
    <property type="match status" value="1"/>
</dbReference>
<dbReference type="AlphaFoldDB" id="A0A7J5U5Z7"/>
<dbReference type="CDD" id="cd00146">
    <property type="entry name" value="PKD"/>
    <property type="match status" value="1"/>
</dbReference>
<evidence type="ECO:0000259" key="1">
    <source>
        <dbReference type="PROSITE" id="PS50093"/>
    </source>
</evidence>
<reference evidence="2 3" key="1">
    <citation type="submission" date="2019-10" db="EMBL/GenBank/DDBJ databases">
        <title>Rudanella paleaurantiibacter sp. nov., isolated from sludge.</title>
        <authorList>
            <person name="Xu S.Q."/>
        </authorList>
    </citation>
    <scope>NUCLEOTIDE SEQUENCE [LARGE SCALE GENOMIC DNA]</scope>
    <source>
        <strain evidence="2 3">HX-22-17</strain>
    </source>
</reference>
<accession>A0A7J5U5Z7</accession>